<keyword evidence="6" id="KW-0255">Endonuclease</keyword>
<dbReference type="RefSeq" id="WP_168363626.1">
    <property type="nucleotide sequence ID" value="NZ_CP033622.1"/>
</dbReference>
<dbReference type="Pfam" id="PF01420">
    <property type="entry name" value="Methylase_S"/>
    <property type="match status" value="2"/>
</dbReference>
<protein>
    <submittedName>
        <fullName evidence="6">Restriction endonuclease subunit S</fullName>
    </submittedName>
</protein>
<comment type="similarity">
    <text evidence="1">Belongs to the type-I restriction system S methylase family.</text>
</comment>
<accession>A0AAE6Z3B1</accession>
<dbReference type="GO" id="GO:0003677">
    <property type="term" value="F:DNA binding"/>
    <property type="evidence" value="ECO:0007669"/>
    <property type="project" value="UniProtKB-KW"/>
</dbReference>
<gene>
    <name evidence="6" type="ORF">DWG24_18855</name>
</gene>
<evidence type="ECO:0000256" key="1">
    <source>
        <dbReference type="ARBA" id="ARBA00010923"/>
    </source>
</evidence>
<dbReference type="InterPro" id="IPR000055">
    <property type="entry name" value="Restrct_endonuc_typeI_TRD"/>
</dbReference>
<keyword evidence="6" id="KW-0378">Hydrolase</keyword>
<evidence type="ECO:0000256" key="2">
    <source>
        <dbReference type="ARBA" id="ARBA00022747"/>
    </source>
</evidence>
<dbReference type="SUPFAM" id="SSF116734">
    <property type="entry name" value="DNA methylase specificity domain"/>
    <property type="match status" value="2"/>
</dbReference>
<feature type="domain" description="Type I restriction modification DNA specificity" evidence="5">
    <location>
        <begin position="22"/>
        <end position="197"/>
    </location>
</feature>
<dbReference type="GO" id="GO:0004519">
    <property type="term" value="F:endonuclease activity"/>
    <property type="evidence" value="ECO:0007669"/>
    <property type="project" value="UniProtKB-KW"/>
</dbReference>
<keyword evidence="4" id="KW-0175">Coiled coil</keyword>
<keyword evidence="2" id="KW-0680">Restriction system</keyword>
<dbReference type="AlphaFoldDB" id="A0AAE6Z3B1"/>
<keyword evidence="3" id="KW-0238">DNA-binding</keyword>
<dbReference type="PANTHER" id="PTHR30408:SF12">
    <property type="entry name" value="TYPE I RESTRICTION ENZYME MJAVIII SPECIFICITY SUBUNIT"/>
    <property type="match status" value="1"/>
</dbReference>
<dbReference type="EMBL" id="CP033622">
    <property type="protein sequence ID" value="QIZ52653.1"/>
    <property type="molecule type" value="Genomic_DNA"/>
</dbReference>
<name>A0AAE6Z3B1_9GAMM</name>
<feature type="coiled-coil region" evidence="4">
    <location>
        <begin position="399"/>
        <end position="426"/>
    </location>
</feature>
<feature type="domain" description="Type I restriction modification DNA specificity" evidence="5">
    <location>
        <begin position="265"/>
        <end position="395"/>
    </location>
</feature>
<keyword evidence="6" id="KW-0540">Nuclease</keyword>
<dbReference type="InterPro" id="IPR044946">
    <property type="entry name" value="Restrct_endonuc_typeI_TRD_sf"/>
</dbReference>
<evidence type="ECO:0000256" key="4">
    <source>
        <dbReference type="SAM" id="Coils"/>
    </source>
</evidence>
<sequence>MAKYKAYPEYKNSGVEWLGKIPRNWKTTSISRLFSRIKRTGYTEKELLSVYRDYGVIPKSSRDDNNNKPSEDLSPYQLVEPNDLVMNKMKAWQGSIAISEYEGIVSPAYFVYQPNKILFDQAYPRYVHYLLRNPIYVTQYLSRSKGIRVNQWDLDPDEFRNIELLLPSKYEQEKIYNFLDYETAKIDNLIEKQQQLIELLKEKRQAVISHAVTKGLNPDVPMKNSGVEWLGEVPEHWIISRYKFCTLRVIVGIAEAATHAYSDIGTPIIRSTNIKEDGLSTSDLLYLKDEFARQNESKYLYGNDIVTVRTGYPGVSAVVPNELNNSHCFTNLISTPLHNQYAEYLSEYLNSAMGKEYFSLNGWGSAQKNISVPILQNFPIACPDKVEQEKISEFIVGKRREFSSLLKKAEESIRLMQERRTALISAAVTGKIDVRDWVAPDSSEMANIEGSQEVNA</sequence>
<evidence type="ECO:0000259" key="5">
    <source>
        <dbReference type="Pfam" id="PF01420"/>
    </source>
</evidence>
<evidence type="ECO:0000256" key="3">
    <source>
        <dbReference type="ARBA" id="ARBA00023125"/>
    </source>
</evidence>
<dbReference type="REBASE" id="390694">
    <property type="entry name" value="S.DzeCE1ORF18860P"/>
</dbReference>
<evidence type="ECO:0000313" key="6">
    <source>
        <dbReference type="EMBL" id="QIZ52653.1"/>
    </source>
</evidence>
<dbReference type="Proteomes" id="UP000500801">
    <property type="component" value="Chromosome"/>
</dbReference>
<dbReference type="Gene3D" id="1.10.287.1120">
    <property type="entry name" value="Bipartite methylase S protein"/>
    <property type="match status" value="1"/>
</dbReference>
<evidence type="ECO:0000313" key="7">
    <source>
        <dbReference type="Proteomes" id="UP000500801"/>
    </source>
</evidence>
<dbReference type="GO" id="GO:0009307">
    <property type="term" value="P:DNA restriction-modification system"/>
    <property type="evidence" value="ECO:0007669"/>
    <property type="project" value="UniProtKB-KW"/>
</dbReference>
<dbReference type="Gene3D" id="3.90.220.20">
    <property type="entry name" value="DNA methylase specificity domains"/>
    <property type="match status" value="2"/>
</dbReference>
<reference evidence="6 7" key="1">
    <citation type="submission" date="2018-11" db="EMBL/GenBank/DDBJ databases">
        <title>Complete genome sequence of Dickeya zeae strain CE1 infecting Canna edulis Ker-Gawl. in China.</title>
        <authorList>
            <person name="Zhang J."/>
            <person name="Lin B."/>
            <person name="Shen H."/>
            <person name="Jiang S."/>
            <person name="Pu X."/>
            <person name="Sun D."/>
        </authorList>
    </citation>
    <scope>NUCLEOTIDE SEQUENCE [LARGE SCALE GENOMIC DNA]</scope>
    <source>
        <strain evidence="6 7">CE1</strain>
    </source>
</reference>
<proteinExistence type="inferred from homology"/>
<organism evidence="6 7">
    <name type="scientific">Dickeya zeae</name>
    <dbReference type="NCBI Taxonomy" id="204042"/>
    <lineage>
        <taxon>Bacteria</taxon>
        <taxon>Pseudomonadati</taxon>
        <taxon>Pseudomonadota</taxon>
        <taxon>Gammaproteobacteria</taxon>
        <taxon>Enterobacterales</taxon>
        <taxon>Pectobacteriaceae</taxon>
        <taxon>Dickeya</taxon>
    </lineage>
</organism>
<dbReference type="InterPro" id="IPR052021">
    <property type="entry name" value="Type-I_RS_S_subunit"/>
</dbReference>
<dbReference type="PANTHER" id="PTHR30408">
    <property type="entry name" value="TYPE-1 RESTRICTION ENZYME ECOKI SPECIFICITY PROTEIN"/>
    <property type="match status" value="1"/>
</dbReference>